<dbReference type="InterPro" id="IPR048951">
    <property type="entry name" value="Ppx_C"/>
</dbReference>
<reference evidence="3 4" key="1">
    <citation type="submission" date="2023-07" db="EMBL/GenBank/DDBJ databases">
        <title>Genomic Encyclopedia of Type Strains, Phase IV (KMG-IV): sequencing the most valuable type-strain genomes for metagenomic binning, comparative biology and taxonomic classification.</title>
        <authorList>
            <person name="Goeker M."/>
        </authorList>
    </citation>
    <scope>NUCLEOTIDE SEQUENCE [LARGE SCALE GENOMIC DNA]</scope>
    <source>
        <strain evidence="3 4">DSM 18695</strain>
    </source>
</reference>
<organism evidence="3 4">
    <name type="scientific">Caulobacter ginsengisoli</name>
    <dbReference type="NCBI Taxonomy" id="400775"/>
    <lineage>
        <taxon>Bacteria</taxon>
        <taxon>Pseudomonadati</taxon>
        <taxon>Pseudomonadota</taxon>
        <taxon>Alphaproteobacteria</taxon>
        <taxon>Caulobacterales</taxon>
        <taxon>Caulobacteraceae</taxon>
        <taxon>Caulobacter</taxon>
    </lineage>
</organism>
<proteinExistence type="predicted"/>
<gene>
    <name evidence="3" type="ORF">QO010_000587</name>
</gene>
<dbReference type="RefSeq" id="WP_307345754.1">
    <property type="nucleotide sequence ID" value="NZ_JAUSVS010000001.1"/>
</dbReference>
<dbReference type="GO" id="GO:0008894">
    <property type="term" value="F:guanosine-5'-triphosphate,3'-diphosphate diphosphatase activity"/>
    <property type="evidence" value="ECO:0007669"/>
    <property type="project" value="UniProtKB-EC"/>
</dbReference>
<dbReference type="EMBL" id="JAUSVS010000001">
    <property type="protein sequence ID" value="MDQ0462839.1"/>
    <property type="molecule type" value="Genomic_DNA"/>
</dbReference>
<dbReference type="Gene3D" id="1.10.3210.10">
    <property type="entry name" value="Hypothetical protein af1432"/>
    <property type="match status" value="1"/>
</dbReference>
<comment type="caution">
    <text evidence="3">The sequence shown here is derived from an EMBL/GenBank/DDBJ whole genome shotgun (WGS) entry which is preliminary data.</text>
</comment>
<dbReference type="Pfam" id="PF02541">
    <property type="entry name" value="Ppx-GppA"/>
    <property type="match status" value="1"/>
</dbReference>
<dbReference type="SUPFAM" id="SSF53067">
    <property type="entry name" value="Actin-like ATPase domain"/>
    <property type="match status" value="2"/>
</dbReference>
<dbReference type="CDD" id="cd24052">
    <property type="entry name" value="ASKHA_NBD_HpPPX-GppA-like"/>
    <property type="match status" value="1"/>
</dbReference>
<dbReference type="Gene3D" id="3.30.420.40">
    <property type="match status" value="1"/>
</dbReference>
<evidence type="ECO:0000259" key="2">
    <source>
        <dbReference type="Pfam" id="PF21697"/>
    </source>
</evidence>
<dbReference type="Pfam" id="PF21697">
    <property type="entry name" value="Ppx_C"/>
    <property type="match status" value="1"/>
</dbReference>
<dbReference type="PANTHER" id="PTHR30005:SF0">
    <property type="entry name" value="RETROGRADE REGULATION PROTEIN 2"/>
    <property type="match status" value="1"/>
</dbReference>
<protein>
    <submittedName>
        <fullName evidence="3">Exopolyphosphatase/guanosine-5'-triphosphate, 3'-diphosphate pyrophosphatase</fullName>
        <ecNumber evidence="3">3.6.1.11</ecNumber>
        <ecNumber evidence="3">3.6.1.40</ecNumber>
    </submittedName>
</protein>
<dbReference type="InterPro" id="IPR050273">
    <property type="entry name" value="GppA/Ppx_hydrolase"/>
</dbReference>
<dbReference type="InterPro" id="IPR043129">
    <property type="entry name" value="ATPase_NBD"/>
</dbReference>
<dbReference type="GO" id="GO:0004309">
    <property type="term" value="F:exopolyphosphatase activity"/>
    <property type="evidence" value="ECO:0007669"/>
    <property type="project" value="UniProtKB-EC"/>
</dbReference>
<dbReference type="Gene3D" id="3.30.420.150">
    <property type="entry name" value="Exopolyphosphatase. Domain 2"/>
    <property type="match status" value="1"/>
</dbReference>
<dbReference type="SUPFAM" id="SSF109604">
    <property type="entry name" value="HD-domain/PDEase-like"/>
    <property type="match status" value="1"/>
</dbReference>
<accession>A0ABU0IP94</accession>
<feature type="domain" description="Exopolyphosphatase C-terminal" evidence="2">
    <location>
        <begin position="344"/>
        <end position="488"/>
    </location>
</feature>
<dbReference type="EC" id="3.6.1.11" evidence="3"/>
<keyword evidence="3" id="KW-0378">Hydrolase</keyword>
<name>A0ABU0IP94_9CAUL</name>
<evidence type="ECO:0000259" key="1">
    <source>
        <dbReference type="Pfam" id="PF02541"/>
    </source>
</evidence>
<dbReference type="Proteomes" id="UP001228905">
    <property type="component" value="Unassembled WGS sequence"/>
</dbReference>
<keyword evidence="4" id="KW-1185">Reference proteome</keyword>
<evidence type="ECO:0000313" key="3">
    <source>
        <dbReference type="EMBL" id="MDQ0462839.1"/>
    </source>
</evidence>
<dbReference type="EC" id="3.6.1.40" evidence="3"/>
<evidence type="ECO:0000313" key="4">
    <source>
        <dbReference type="Proteomes" id="UP001228905"/>
    </source>
</evidence>
<dbReference type="InterPro" id="IPR003695">
    <property type="entry name" value="Ppx_GppA_N"/>
</dbReference>
<dbReference type="PANTHER" id="PTHR30005">
    <property type="entry name" value="EXOPOLYPHOSPHATASE"/>
    <property type="match status" value="1"/>
</dbReference>
<feature type="domain" description="Ppx/GppA phosphatase N-terminal" evidence="1">
    <location>
        <begin position="23"/>
        <end position="296"/>
    </location>
</feature>
<sequence length="495" mass="52490">MNPVPLDAAVIDVGSNSVRLVLYRIEGRSIWTVYNEKVLAGLGRDIGQTGRLAPDGVAQAMAALKRFRAVIEAANPEEIFTAATAAVRDAADGQDFVERVQAETGLSLRILSGAEEARYAALGVLAGAPDSRGLVGDLGGASLELTPIGPDGAGPGVTLPLGPFAFGPFPEHNPDILRKAVDERLAGFGNLRTDTFHAVGGAWRNLALIHMHMAGYPLRVVHQYEIRRTEALEACRFVAGQSRRSLETVEGVSKKRAETLPHAAVVLERLIQALDIQKVELSAYGVREGLLFEALDASTAPLDPLVEGCAALSARTGADAALGPMLEAWLAPVFNALAPVMDGRDGVLRAAACRLADLGARLHPDHRADLVFEQVLRAPVAGQNHAERAFLSVAAFARHTSASTIPEAATIARLLPDDARRRARALGAAIRLGCDLTARTPALLVNTRLRLEGDRLLLTTDPQRSDLLLGDQTSRRAGTLASLLNVKLRVGGDGA</sequence>